<feature type="compositionally biased region" description="Low complexity" evidence="1">
    <location>
        <begin position="45"/>
        <end position="70"/>
    </location>
</feature>
<dbReference type="PROSITE" id="PS50006">
    <property type="entry name" value="FHA_DOMAIN"/>
    <property type="match status" value="1"/>
</dbReference>
<keyword evidence="2" id="KW-0472">Membrane</keyword>
<accession>A0A8H4TMS0</accession>
<dbReference type="Pfam" id="PF00498">
    <property type="entry name" value="FHA"/>
    <property type="match status" value="1"/>
</dbReference>
<evidence type="ECO:0000313" key="4">
    <source>
        <dbReference type="EMBL" id="KAF4960883.1"/>
    </source>
</evidence>
<evidence type="ECO:0000259" key="3">
    <source>
        <dbReference type="PROSITE" id="PS50006"/>
    </source>
</evidence>
<organism evidence="4 5">
    <name type="scientific">Fusarium sarcochroum</name>
    <dbReference type="NCBI Taxonomy" id="1208366"/>
    <lineage>
        <taxon>Eukaryota</taxon>
        <taxon>Fungi</taxon>
        <taxon>Dikarya</taxon>
        <taxon>Ascomycota</taxon>
        <taxon>Pezizomycotina</taxon>
        <taxon>Sordariomycetes</taxon>
        <taxon>Hypocreomycetidae</taxon>
        <taxon>Hypocreales</taxon>
        <taxon>Nectriaceae</taxon>
        <taxon>Fusarium</taxon>
        <taxon>Fusarium lateritium species complex</taxon>
    </lineage>
</organism>
<comment type="caution">
    <text evidence="4">The sequence shown here is derived from an EMBL/GenBank/DDBJ whole genome shotgun (WGS) entry which is preliminary data.</text>
</comment>
<dbReference type="FunFam" id="2.60.200.20:FF:000127">
    <property type="entry name" value="Uncharacterized protein C3H7.13"/>
    <property type="match status" value="1"/>
</dbReference>
<protein>
    <recommendedName>
        <fullName evidence="3">FHA domain-containing protein</fullName>
    </recommendedName>
</protein>
<proteinExistence type="predicted"/>
<dbReference type="GO" id="GO:0005737">
    <property type="term" value="C:cytoplasm"/>
    <property type="evidence" value="ECO:0007669"/>
    <property type="project" value="TreeGrafter"/>
</dbReference>
<dbReference type="EMBL" id="JABEXW010000623">
    <property type="protein sequence ID" value="KAF4960883.1"/>
    <property type="molecule type" value="Genomic_DNA"/>
</dbReference>
<gene>
    <name evidence="4" type="ORF">FSARC_10348</name>
</gene>
<sequence>MTAVANPPNFSNSRPAWGTINGNHQMNSDDSRGGIGMFAPRKTLARSNSSSSISSTSSNSSATTVASNGSHTNGTPLSSTTDLSQWSANGAPRKRPQPKSAWPPGKGDFQQDMSRLPPNRAQGMMTAHGPVQAGPGQVQMSPQGMMRPMTAEQIPPGQPVLYLLSLNGTFERKTIAVPFAPECLRIGRQTNQKTIPTPTNGFFDSKVLSRQHAEIYAERNGKIYIRDVKSSNGTFVNGTRLSQENRESEPHELQTSDHLELGIDIVSEDQKTVVHHKVAAKVEHAGFLSASSNVLDMNFGDLDPANGAMMMPNGPMQMRGRTGSNASVASNGRMMPNNVGVMNMQPNGMPQQRPFFLTPVATDQILKRLANEMRNARLQAQDLGRTNQFVHTLLSKDDLKELEKPEVLEHPKPQPMVNGMGTPFRADPKARFSDPPAPPPQQPLPEKPDVPSLKRGPTERPKSGPPNSPVRPDNLSQIVQLTEALNNAKRDIDSQTARMRELEELLQKERLAREEAEELAKRLEESATVHMNGSAIPGEIESSDEVSEVPEDEKAVPETPEPETTEEETSAIDTAQETATALQTRIDLMENQMRDMKEQMDEWRQRCETAESERDTDRKTLAEMVVQLRAEEALRETAEKRARSRSRKRDTQTDGAVVGEANANSEAPKTATGEAEAVVPATSDETSDAPTLSRANTITPSSQKGVRGQDQRLHAGLPYASMLGVVLFGVGLMAYLNGWQTEPPRPEQ</sequence>
<feature type="region of interest" description="Disordered" evidence="1">
    <location>
        <begin position="524"/>
        <end position="620"/>
    </location>
</feature>
<feature type="region of interest" description="Disordered" evidence="1">
    <location>
        <begin position="401"/>
        <end position="473"/>
    </location>
</feature>
<reference evidence="4" key="1">
    <citation type="journal article" date="2020" name="BMC Genomics">
        <title>Correction to: Identification and distribution of gene clusters required for synthesis of sphingolipid metabolism inhibitors in diverse species of the filamentous fungus Fusarium.</title>
        <authorList>
            <person name="Kim H.S."/>
            <person name="Lohmar J.M."/>
            <person name="Busman M."/>
            <person name="Brown D.W."/>
            <person name="Naumann T.A."/>
            <person name="Divon H.H."/>
            <person name="Lysoe E."/>
            <person name="Uhlig S."/>
            <person name="Proctor R.H."/>
        </authorList>
    </citation>
    <scope>NUCLEOTIDE SEQUENCE</scope>
    <source>
        <strain evidence="4">NRRL 20472</strain>
    </source>
</reference>
<dbReference type="Gene3D" id="2.60.200.20">
    <property type="match status" value="1"/>
</dbReference>
<dbReference type="InterPro" id="IPR008984">
    <property type="entry name" value="SMAD_FHA_dom_sf"/>
</dbReference>
<feature type="compositionally biased region" description="Polar residues" evidence="1">
    <location>
        <begin position="8"/>
        <end position="26"/>
    </location>
</feature>
<dbReference type="SMART" id="SM00240">
    <property type="entry name" value="FHA"/>
    <property type="match status" value="1"/>
</dbReference>
<feature type="compositionally biased region" description="Basic and acidic residues" evidence="1">
    <location>
        <begin position="401"/>
        <end position="412"/>
    </location>
</feature>
<dbReference type="PANTHER" id="PTHR15715:SF37">
    <property type="entry name" value="LD47843P"/>
    <property type="match status" value="1"/>
</dbReference>
<feature type="compositionally biased region" description="Polar residues" evidence="1">
    <location>
        <begin position="71"/>
        <end position="88"/>
    </location>
</feature>
<feature type="compositionally biased region" description="Pro residues" evidence="1">
    <location>
        <begin position="435"/>
        <end position="445"/>
    </location>
</feature>
<feature type="transmembrane region" description="Helical" evidence="2">
    <location>
        <begin position="717"/>
        <end position="736"/>
    </location>
</feature>
<evidence type="ECO:0000256" key="1">
    <source>
        <dbReference type="SAM" id="MobiDB-lite"/>
    </source>
</evidence>
<dbReference type="PANTHER" id="PTHR15715">
    <property type="entry name" value="CENTROSOMAL PROTEIN OF 170 KDA"/>
    <property type="match status" value="1"/>
</dbReference>
<feature type="compositionally biased region" description="Acidic residues" evidence="1">
    <location>
        <begin position="560"/>
        <end position="570"/>
    </location>
</feature>
<feature type="domain" description="FHA" evidence="3">
    <location>
        <begin position="184"/>
        <end position="241"/>
    </location>
</feature>
<dbReference type="InterPro" id="IPR051176">
    <property type="entry name" value="Cent_Immune-Sig_Mod"/>
</dbReference>
<dbReference type="OrthoDB" id="687730at2759"/>
<evidence type="ECO:0000313" key="5">
    <source>
        <dbReference type="Proteomes" id="UP000622797"/>
    </source>
</evidence>
<keyword evidence="2" id="KW-0812">Transmembrane</keyword>
<feature type="region of interest" description="Disordered" evidence="1">
    <location>
        <begin position="636"/>
        <end position="709"/>
    </location>
</feature>
<dbReference type="Proteomes" id="UP000622797">
    <property type="component" value="Unassembled WGS sequence"/>
</dbReference>
<feature type="compositionally biased region" description="Acidic residues" evidence="1">
    <location>
        <begin position="541"/>
        <end position="551"/>
    </location>
</feature>
<keyword evidence="2" id="KW-1133">Transmembrane helix</keyword>
<dbReference type="SUPFAM" id="SSF49879">
    <property type="entry name" value="SMAD/FHA domain"/>
    <property type="match status" value="1"/>
</dbReference>
<feature type="region of interest" description="Disordered" evidence="1">
    <location>
        <begin position="1"/>
        <end position="124"/>
    </location>
</feature>
<evidence type="ECO:0000256" key="2">
    <source>
        <dbReference type="SAM" id="Phobius"/>
    </source>
</evidence>
<dbReference type="InterPro" id="IPR000253">
    <property type="entry name" value="FHA_dom"/>
</dbReference>
<keyword evidence="5" id="KW-1185">Reference proteome</keyword>
<name>A0A8H4TMS0_9HYPO</name>
<dbReference type="AlphaFoldDB" id="A0A8H4TMS0"/>
<feature type="compositionally biased region" description="Polar residues" evidence="1">
    <location>
        <begin position="571"/>
        <end position="583"/>
    </location>
</feature>
<feature type="compositionally biased region" description="Polar residues" evidence="1">
    <location>
        <begin position="688"/>
        <end position="704"/>
    </location>
</feature>
<feature type="compositionally biased region" description="Basic and acidic residues" evidence="1">
    <location>
        <begin position="592"/>
        <end position="620"/>
    </location>
</feature>
<reference evidence="4" key="2">
    <citation type="submission" date="2020-05" db="EMBL/GenBank/DDBJ databases">
        <authorList>
            <person name="Kim H.-S."/>
            <person name="Proctor R.H."/>
            <person name="Brown D.W."/>
        </authorList>
    </citation>
    <scope>NUCLEOTIDE SEQUENCE</scope>
    <source>
        <strain evidence="4">NRRL 20472</strain>
    </source>
</reference>